<accession>A0AAV4UIE8</accession>
<evidence type="ECO:0000256" key="1">
    <source>
        <dbReference type="SAM" id="MobiDB-lite"/>
    </source>
</evidence>
<organism evidence="2 3">
    <name type="scientific">Caerostris extrusa</name>
    <name type="common">Bark spider</name>
    <name type="synonym">Caerostris bankana</name>
    <dbReference type="NCBI Taxonomy" id="172846"/>
    <lineage>
        <taxon>Eukaryota</taxon>
        <taxon>Metazoa</taxon>
        <taxon>Ecdysozoa</taxon>
        <taxon>Arthropoda</taxon>
        <taxon>Chelicerata</taxon>
        <taxon>Arachnida</taxon>
        <taxon>Araneae</taxon>
        <taxon>Araneomorphae</taxon>
        <taxon>Entelegynae</taxon>
        <taxon>Araneoidea</taxon>
        <taxon>Araneidae</taxon>
        <taxon>Caerostris</taxon>
    </lineage>
</organism>
<comment type="caution">
    <text evidence="2">The sequence shown here is derived from an EMBL/GenBank/DDBJ whole genome shotgun (WGS) entry which is preliminary data.</text>
</comment>
<feature type="compositionally biased region" description="Polar residues" evidence="1">
    <location>
        <begin position="79"/>
        <end position="89"/>
    </location>
</feature>
<dbReference type="Proteomes" id="UP001054945">
    <property type="component" value="Unassembled WGS sequence"/>
</dbReference>
<protein>
    <submittedName>
        <fullName evidence="2">Uncharacterized protein</fullName>
    </submittedName>
</protein>
<dbReference type="EMBL" id="BPLR01012911">
    <property type="protein sequence ID" value="GIY57479.1"/>
    <property type="molecule type" value="Genomic_DNA"/>
</dbReference>
<dbReference type="AlphaFoldDB" id="A0AAV4UIE8"/>
<gene>
    <name evidence="2" type="ORF">CEXT_411971</name>
</gene>
<name>A0AAV4UIE8_CAEEX</name>
<keyword evidence="3" id="KW-1185">Reference proteome</keyword>
<evidence type="ECO:0000313" key="2">
    <source>
        <dbReference type="EMBL" id="GIY57479.1"/>
    </source>
</evidence>
<reference evidence="2 3" key="1">
    <citation type="submission" date="2021-06" db="EMBL/GenBank/DDBJ databases">
        <title>Caerostris extrusa draft genome.</title>
        <authorList>
            <person name="Kono N."/>
            <person name="Arakawa K."/>
        </authorList>
    </citation>
    <scope>NUCLEOTIDE SEQUENCE [LARGE SCALE GENOMIC DNA]</scope>
</reference>
<evidence type="ECO:0000313" key="3">
    <source>
        <dbReference type="Proteomes" id="UP001054945"/>
    </source>
</evidence>
<sequence length="98" mass="10966">MSHFSQEAAHGIHFAFAQFKAALKANNERIAITPNHHLVLHGDTFKETPSTLSQTQPSRHTLAREKSLQLVELELIRSSRNSGSITSREPSYVSDVEK</sequence>
<feature type="region of interest" description="Disordered" evidence="1">
    <location>
        <begin position="79"/>
        <end position="98"/>
    </location>
</feature>
<proteinExistence type="predicted"/>